<evidence type="ECO:0000313" key="2">
    <source>
        <dbReference type="Proteomes" id="UP000499080"/>
    </source>
</evidence>
<dbReference type="EMBL" id="BGPR01129460">
    <property type="protein sequence ID" value="GBN42127.1"/>
    <property type="molecule type" value="Genomic_DNA"/>
</dbReference>
<protein>
    <submittedName>
        <fullName evidence="1">Uncharacterized protein</fullName>
    </submittedName>
</protein>
<dbReference type="Proteomes" id="UP000499080">
    <property type="component" value="Unassembled WGS sequence"/>
</dbReference>
<keyword evidence="2" id="KW-1185">Reference proteome</keyword>
<reference evidence="1 2" key="1">
    <citation type="journal article" date="2019" name="Sci. Rep.">
        <title>Orb-weaving spider Araneus ventricosus genome elucidates the spidroin gene catalogue.</title>
        <authorList>
            <person name="Kono N."/>
            <person name="Nakamura H."/>
            <person name="Ohtoshi R."/>
            <person name="Moran D.A.P."/>
            <person name="Shinohara A."/>
            <person name="Yoshida Y."/>
            <person name="Fujiwara M."/>
            <person name="Mori M."/>
            <person name="Tomita M."/>
            <person name="Arakawa K."/>
        </authorList>
    </citation>
    <scope>NUCLEOTIDE SEQUENCE [LARGE SCALE GENOMIC DNA]</scope>
</reference>
<name>A0A4Y2NW06_ARAVE</name>
<gene>
    <name evidence="1" type="ORF">AVEN_228272_1</name>
</gene>
<dbReference type="AlphaFoldDB" id="A0A4Y2NW06"/>
<proteinExistence type="predicted"/>
<comment type="caution">
    <text evidence="1">The sequence shown here is derived from an EMBL/GenBank/DDBJ whole genome shotgun (WGS) entry which is preliminary data.</text>
</comment>
<evidence type="ECO:0000313" key="1">
    <source>
        <dbReference type="EMBL" id="GBN42127.1"/>
    </source>
</evidence>
<accession>A0A4Y2NW06</accession>
<sequence length="98" mass="11576">MARFAFIFRWTERRPITPVPATITAAVPVRWTEHRPMPWSINHYGCCIPVGWTECRPMPLFLQPLWLLYQLDGHRTIHTDKQVVSLPFDRISYQILSV</sequence>
<organism evidence="1 2">
    <name type="scientific">Araneus ventricosus</name>
    <name type="common">Orbweaver spider</name>
    <name type="synonym">Epeira ventricosa</name>
    <dbReference type="NCBI Taxonomy" id="182803"/>
    <lineage>
        <taxon>Eukaryota</taxon>
        <taxon>Metazoa</taxon>
        <taxon>Ecdysozoa</taxon>
        <taxon>Arthropoda</taxon>
        <taxon>Chelicerata</taxon>
        <taxon>Arachnida</taxon>
        <taxon>Araneae</taxon>
        <taxon>Araneomorphae</taxon>
        <taxon>Entelegynae</taxon>
        <taxon>Araneoidea</taxon>
        <taxon>Araneidae</taxon>
        <taxon>Araneus</taxon>
    </lineage>
</organism>